<accession>A0A8K0K5T6</accession>
<dbReference type="OrthoDB" id="1742084at2759"/>
<reference evidence="5" key="2">
    <citation type="submission" date="2017-10" db="EMBL/GenBank/DDBJ databases">
        <title>Ladona fulva Genome sequencing and assembly.</title>
        <authorList>
            <person name="Murali S."/>
            <person name="Richards S."/>
            <person name="Bandaranaike D."/>
            <person name="Bellair M."/>
            <person name="Blankenburg K."/>
            <person name="Chao H."/>
            <person name="Dinh H."/>
            <person name="Doddapaneni H."/>
            <person name="Dugan-Rocha S."/>
            <person name="Elkadiri S."/>
            <person name="Gnanaolivu R."/>
            <person name="Hernandez B."/>
            <person name="Skinner E."/>
            <person name="Javaid M."/>
            <person name="Lee S."/>
            <person name="Li M."/>
            <person name="Ming W."/>
            <person name="Munidasa M."/>
            <person name="Muniz J."/>
            <person name="Nguyen L."/>
            <person name="Hughes D."/>
            <person name="Osuji N."/>
            <person name="Pu L.-L."/>
            <person name="Puazo M."/>
            <person name="Qu C."/>
            <person name="Quiroz J."/>
            <person name="Raj R."/>
            <person name="Weissenberger G."/>
            <person name="Xin Y."/>
            <person name="Zou X."/>
            <person name="Han Y."/>
            <person name="Worley K."/>
            <person name="Muzny D."/>
            <person name="Gibbs R."/>
        </authorList>
    </citation>
    <scope>NUCLEOTIDE SEQUENCE</scope>
    <source>
        <strain evidence="5">Sampled in the wild</strain>
    </source>
</reference>
<sequence length="257" mass="29275">MRRMKRSMTECLISSEDSCSIPDDGGFWPNVMSIKGEKADDTESVTSSIYKRRRVQRKSTNSDPDSLSEAPSFMFSPNSASLEESDYQAWKRLVLHTWDQLADHRYATIFMTPVRTDEAPRYYHVVYRPMDLGSIRKNVEKGVVRSISHFQRDILLMFTNALMYNPSHHDVHLKTAVMQKECLQYLQVLVQESAEDPEVFRHEIRESNNKIHSTGLDDVVFAPKSDSLSSEDQLSCSLMTGEASSTPQHNITADGMG</sequence>
<proteinExistence type="predicted"/>
<dbReference type="AlphaFoldDB" id="A0A8K0K5T6"/>
<dbReference type="PANTHER" id="PTHR15398">
    <property type="entry name" value="BROMODOMAIN-CONTAINING PROTEIN 8"/>
    <property type="match status" value="1"/>
</dbReference>
<organism evidence="5 6">
    <name type="scientific">Ladona fulva</name>
    <name type="common">Scarce chaser dragonfly</name>
    <name type="synonym">Libellula fulva</name>
    <dbReference type="NCBI Taxonomy" id="123851"/>
    <lineage>
        <taxon>Eukaryota</taxon>
        <taxon>Metazoa</taxon>
        <taxon>Ecdysozoa</taxon>
        <taxon>Arthropoda</taxon>
        <taxon>Hexapoda</taxon>
        <taxon>Insecta</taxon>
        <taxon>Pterygota</taxon>
        <taxon>Palaeoptera</taxon>
        <taxon>Odonata</taxon>
        <taxon>Epiprocta</taxon>
        <taxon>Anisoptera</taxon>
        <taxon>Libelluloidea</taxon>
        <taxon>Libellulidae</taxon>
        <taxon>Ladona</taxon>
    </lineage>
</organism>
<keyword evidence="1 2" id="KW-0103">Bromodomain</keyword>
<dbReference type="Gene3D" id="1.20.920.10">
    <property type="entry name" value="Bromodomain-like"/>
    <property type="match status" value="1"/>
</dbReference>
<protein>
    <recommendedName>
        <fullName evidence="4">Bromo domain-containing protein</fullName>
    </recommendedName>
</protein>
<dbReference type="SMART" id="SM00297">
    <property type="entry name" value="BROMO"/>
    <property type="match status" value="1"/>
</dbReference>
<dbReference type="PROSITE" id="PS50014">
    <property type="entry name" value="BROMODOMAIN_2"/>
    <property type="match status" value="1"/>
</dbReference>
<evidence type="ECO:0000313" key="5">
    <source>
        <dbReference type="EMBL" id="KAG8228266.1"/>
    </source>
</evidence>
<gene>
    <name evidence="5" type="ORF">J437_LFUL006233</name>
</gene>
<reference evidence="5" key="1">
    <citation type="submission" date="2013-04" db="EMBL/GenBank/DDBJ databases">
        <authorList>
            <person name="Qu J."/>
            <person name="Murali S.C."/>
            <person name="Bandaranaike D."/>
            <person name="Bellair M."/>
            <person name="Blankenburg K."/>
            <person name="Chao H."/>
            <person name="Dinh H."/>
            <person name="Doddapaneni H."/>
            <person name="Downs B."/>
            <person name="Dugan-Rocha S."/>
            <person name="Elkadiri S."/>
            <person name="Gnanaolivu R.D."/>
            <person name="Hernandez B."/>
            <person name="Javaid M."/>
            <person name="Jayaseelan J.C."/>
            <person name="Lee S."/>
            <person name="Li M."/>
            <person name="Ming W."/>
            <person name="Munidasa M."/>
            <person name="Muniz J."/>
            <person name="Nguyen L."/>
            <person name="Ongeri F."/>
            <person name="Osuji N."/>
            <person name="Pu L.-L."/>
            <person name="Puazo M."/>
            <person name="Qu C."/>
            <person name="Quiroz J."/>
            <person name="Raj R."/>
            <person name="Weissenberger G."/>
            <person name="Xin Y."/>
            <person name="Zou X."/>
            <person name="Han Y."/>
            <person name="Richards S."/>
            <person name="Worley K."/>
            <person name="Muzny D."/>
            <person name="Gibbs R."/>
        </authorList>
    </citation>
    <scope>NUCLEOTIDE SEQUENCE</scope>
    <source>
        <strain evidence="5">Sampled in the wild</strain>
    </source>
</reference>
<comment type="caution">
    <text evidence="5">The sequence shown here is derived from an EMBL/GenBank/DDBJ whole genome shotgun (WGS) entry which is preliminary data.</text>
</comment>
<keyword evidence="6" id="KW-1185">Reference proteome</keyword>
<dbReference type="InterPro" id="IPR036427">
    <property type="entry name" value="Bromodomain-like_sf"/>
</dbReference>
<dbReference type="EMBL" id="KZ308365">
    <property type="protein sequence ID" value="KAG8228266.1"/>
    <property type="molecule type" value="Genomic_DNA"/>
</dbReference>
<feature type="region of interest" description="Disordered" evidence="3">
    <location>
        <begin position="38"/>
        <end position="72"/>
    </location>
</feature>
<evidence type="ECO:0000256" key="1">
    <source>
        <dbReference type="ARBA" id="ARBA00023117"/>
    </source>
</evidence>
<dbReference type="Proteomes" id="UP000792457">
    <property type="component" value="Unassembled WGS sequence"/>
</dbReference>
<name>A0A8K0K5T6_LADFU</name>
<dbReference type="PRINTS" id="PR00503">
    <property type="entry name" value="BROMODOMAIN"/>
</dbReference>
<feature type="domain" description="Bromo" evidence="4">
    <location>
        <begin position="102"/>
        <end position="172"/>
    </location>
</feature>
<evidence type="ECO:0000256" key="2">
    <source>
        <dbReference type="PROSITE-ProRule" id="PRU00035"/>
    </source>
</evidence>
<dbReference type="InterPro" id="IPR001487">
    <property type="entry name" value="Bromodomain"/>
</dbReference>
<dbReference type="Pfam" id="PF00439">
    <property type="entry name" value="Bromodomain"/>
    <property type="match status" value="1"/>
</dbReference>
<dbReference type="PANTHER" id="PTHR15398:SF4">
    <property type="entry name" value="BROMODOMAIN-CONTAINING PROTEIN 8 ISOFORM X1"/>
    <property type="match status" value="1"/>
</dbReference>
<dbReference type="GO" id="GO:0035267">
    <property type="term" value="C:NuA4 histone acetyltransferase complex"/>
    <property type="evidence" value="ECO:0007669"/>
    <property type="project" value="TreeGrafter"/>
</dbReference>
<evidence type="ECO:0000259" key="4">
    <source>
        <dbReference type="PROSITE" id="PS50014"/>
    </source>
</evidence>
<evidence type="ECO:0000256" key="3">
    <source>
        <dbReference type="SAM" id="MobiDB-lite"/>
    </source>
</evidence>
<dbReference type="SUPFAM" id="SSF47370">
    <property type="entry name" value="Bromodomain"/>
    <property type="match status" value="1"/>
</dbReference>
<evidence type="ECO:0000313" key="6">
    <source>
        <dbReference type="Proteomes" id="UP000792457"/>
    </source>
</evidence>